<dbReference type="Proteomes" id="UP000013237">
    <property type="component" value="Unassembled WGS sequence"/>
</dbReference>
<dbReference type="RefSeq" id="WP_004575946.1">
    <property type="nucleotide sequence ID" value="NZ_APBQ01000072.1"/>
</dbReference>
<reference evidence="1 2" key="1">
    <citation type="submission" date="2013-02" db="EMBL/GenBank/DDBJ databases">
        <title>Insights into the proteome of triclosan-resistant Pseudomonas putida TRO1, isolated from activated sludge.</title>
        <authorList>
            <person name="Lolas I.B."/>
            <person name="Almeida B."/>
            <person name="Starnawski P.M."/>
            <person name="Soenderkaer M."/>
            <person name="Nielsen K.L."/>
            <person name="Nielsen J.L."/>
        </authorList>
    </citation>
    <scope>NUCLEOTIDE SEQUENCE [LARGE SCALE GENOMIC DNA]</scope>
    <source>
        <strain evidence="1 2">TRO1</strain>
    </source>
</reference>
<evidence type="ECO:0000313" key="1">
    <source>
        <dbReference type="EMBL" id="ENY77310.1"/>
    </source>
</evidence>
<proteinExistence type="predicted"/>
<accession>A0AAD2ZT14</accession>
<organism evidence="1 2">
    <name type="scientific">Pseudomonas putida TRO1</name>
    <dbReference type="NCBI Taxonomy" id="1227924"/>
    <lineage>
        <taxon>Bacteria</taxon>
        <taxon>Pseudomonadati</taxon>
        <taxon>Pseudomonadota</taxon>
        <taxon>Gammaproteobacteria</taxon>
        <taxon>Pseudomonadales</taxon>
        <taxon>Pseudomonadaceae</taxon>
        <taxon>Pseudomonas</taxon>
    </lineage>
</organism>
<gene>
    <name evidence="1" type="ORF">C206_12779</name>
</gene>
<sequence length="320" mass="35645">MSYEVLRGGKSRGSKAIDVNVNFETFGPVDPGTDPDPDWPDPINSRLPLCSVYGAKSNQANELLPVDDRLNATLKVDLYEGLEEHDLMEFYWGNTHITQADYQVKATDSAGDNITAEILWSYIQRTGNTTVPVHYEITRAGVPNKPASKNQSVKVSAVVVHPDAPGFEGVSDTGWLACEALVDPADPSLPAAVRVKVGDLSQYGLKENHLVTMHWKLLHAQSGDVEVLSWEQEIKLGTEYPPSGFIWRVEPYEDYILPLYEFDDDDHTGRAFSWYEFEDPSLREQGLDALIVSEVIEQKIAMHGVWGPCPVAFNRPQNNS</sequence>
<dbReference type="AlphaFoldDB" id="A0AAD2ZT14"/>
<name>A0AAD2ZT14_PSEPU</name>
<comment type="caution">
    <text evidence="1">The sequence shown here is derived from an EMBL/GenBank/DDBJ whole genome shotgun (WGS) entry which is preliminary data.</text>
</comment>
<dbReference type="EMBL" id="APBQ01000072">
    <property type="protein sequence ID" value="ENY77310.1"/>
    <property type="molecule type" value="Genomic_DNA"/>
</dbReference>
<protein>
    <submittedName>
        <fullName evidence="1">Uncharacterized protein</fullName>
    </submittedName>
</protein>
<evidence type="ECO:0000313" key="2">
    <source>
        <dbReference type="Proteomes" id="UP000013237"/>
    </source>
</evidence>